<dbReference type="SFLD" id="SFLDG01067">
    <property type="entry name" value="SPASM/twitch_domain_containing"/>
    <property type="match status" value="1"/>
</dbReference>
<proteinExistence type="predicted"/>
<keyword evidence="2" id="KW-0004">4Fe-4S</keyword>
<dbReference type="EMBL" id="FZOC01000006">
    <property type="protein sequence ID" value="SNS11455.1"/>
    <property type="molecule type" value="Genomic_DNA"/>
</dbReference>
<keyword evidence="6" id="KW-0411">Iron-sulfur</keyword>
<evidence type="ECO:0000256" key="2">
    <source>
        <dbReference type="ARBA" id="ARBA00022485"/>
    </source>
</evidence>
<dbReference type="InterPro" id="IPR007197">
    <property type="entry name" value="rSAM"/>
</dbReference>
<dbReference type="SUPFAM" id="SSF102114">
    <property type="entry name" value="Radical SAM enzymes"/>
    <property type="match status" value="1"/>
</dbReference>
<feature type="domain" description="Radical SAM core" evidence="7">
    <location>
        <begin position="41"/>
        <end position="181"/>
    </location>
</feature>
<dbReference type="Pfam" id="PF13186">
    <property type="entry name" value="SPASM"/>
    <property type="match status" value="1"/>
</dbReference>
<evidence type="ECO:0000256" key="4">
    <source>
        <dbReference type="ARBA" id="ARBA00022723"/>
    </source>
</evidence>
<organism evidence="9 10">
    <name type="scientific">Humidesulfovibrio mexicanus</name>
    <dbReference type="NCBI Taxonomy" id="147047"/>
    <lineage>
        <taxon>Bacteria</taxon>
        <taxon>Pseudomonadati</taxon>
        <taxon>Thermodesulfobacteriota</taxon>
        <taxon>Desulfovibrionia</taxon>
        <taxon>Desulfovibrionales</taxon>
        <taxon>Desulfovibrionaceae</taxon>
        <taxon>Humidesulfovibrio</taxon>
    </lineage>
</organism>
<dbReference type="InterPro" id="IPR023885">
    <property type="entry name" value="4Fe4S-binding_SPASM_dom"/>
</dbReference>
<protein>
    <submittedName>
        <fullName evidence="9">Iron-sulfur cluster-binding domain-containing protein</fullName>
    </submittedName>
</protein>
<keyword evidence="5" id="KW-0408">Iron</keyword>
<dbReference type="Pfam" id="PF04055">
    <property type="entry name" value="Radical_SAM"/>
    <property type="match status" value="1"/>
</dbReference>
<evidence type="ECO:0000256" key="1">
    <source>
        <dbReference type="ARBA" id="ARBA00001966"/>
    </source>
</evidence>
<keyword evidence="4" id="KW-0479">Metal-binding</keyword>
<dbReference type="InterPro" id="IPR013785">
    <property type="entry name" value="Aldolase_TIM"/>
</dbReference>
<dbReference type="Proteomes" id="UP000198324">
    <property type="component" value="Unassembled WGS sequence"/>
</dbReference>
<dbReference type="RefSeq" id="WP_089275003.1">
    <property type="nucleotide sequence ID" value="NZ_FZOC01000006.1"/>
</dbReference>
<name>A0A239BTU1_9BACT</name>
<evidence type="ECO:0000259" key="8">
    <source>
        <dbReference type="Pfam" id="PF13186"/>
    </source>
</evidence>
<dbReference type="InterPro" id="IPR050377">
    <property type="entry name" value="Radical_SAM_PqqE_MftC-like"/>
</dbReference>
<comment type="cofactor">
    <cofactor evidence="1">
        <name>[4Fe-4S] cluster</name>
        <dbReference type="ChEBI" id="CHEBI:49883"/>
    </cofactor>
</comment>
<dbReference type="AlphaFoldDB" id="A0A239BTU1"/>
<dbReference type="SFLD" id="SFLDS00029">
    <property type="entry name" value="Radical_SAM"/>
    <property type="match status" value="1"/>
</dbReference>
<dbReference type="GO" id="GO:0051536">
    <property type="term" value="F:iron-sulfur cluster binding"/>
    <property type="evidence" value="ECO:0007669"/>
    <property type="project" value="UniProtKB-KW"/>
</dbReference>
<sequence length="335" mass="37295">MTHSASIENPMRPFFIPGSYSFMRPELIEQGRQDFPLMLNIEPTLNCNLRCFMCPAHNEGSRGRMRRARGFMDWGLFTRLMDECAAEGPVLVLNMHKDGESTLHPRFADMLAYARKKNAARIIHFNTNASFDDPGLVDAILESGVDDISLSIDAFEPETFRKVKGRDLFGQVLANCHAFFERRAALGLDRPFIRAKMLGAPELAGEFARFAEYWGPIADEVQVQPLHNFAGGLGAVRKTEAKARHACEFPFFSTAVNWDGGVTLCHRDCFGEDILGDVSAASIREVYTGARYRAYRLALAQGRAHELPLCAGCDNWSDGPRLPEALLDRLCGGEG</sequence>
<dbReference type="CDD" id="cd21109">
    <property type="entry name" value="SPASM"/>
    <property type="match status" value="1"/>
</dbReference>
<dbReference type="PANTHER" id="PTHR11228:SF7">
    <property type="entry name" value="PQQA PEPTIDE CYCLASE"/>
    <property type="match status" value="1"/>
</dbReference>
<evidence type="ECO:0000259" key="7">
    <source>
        <dbReference type="Pfam" id="PF04055"/>
    </source>
</evidence>
<feature type="domain" description="4Fe4S-binding SPASM" evidence="8">
    <location>
        <begin position="247"/>
        <end position="314"/>
    </location>
</feature>
<evidence type="ECO:0000256" key="3">
    <source>
        <dbReference type="ARBA" id="ARBA00022691"/>
    </source>
</evidence>
<dbReference type="SFLD" id="SFLDG01387">
    <property type="entry name" value="BtrN-like_SPASM_domain_contain"/>
    <property type="match status" value="1"/>
</dbReference>
<gene>
    <name evidence="9" type="ORF">SAMN04488503_2803</name>
</gene>
<accession>A0A239BTU1</accession>
<evidence type="ECO:0000256" key="6">
    <source>
        <dbReference type="ARBA" id="ARBA00023014"/>
    </source>
</evidence>
<dbReference type="GO" id="GO:0046872">
    <property type="term" value="F:metal ion binding"/>
    <property type="evidence" value="ECO:0007669"/>
    <property type="project" value="UniProtKB-KW"/>
</dbReference>
<evidence type="ECO:0000256" key="5">
    <source>
        <dbReference type="ARBA" id="ARBA00023004"/>
    </source>
</evidence>
<dbReference type="CDD" id="cd01335">
    <property type="entry name" value="Radical_SAM"/>
    <property type="match status" value="1"/>
</dbReference>
<reference evidence="9 10" key="1">
    <citation type="submission" date="2017-06" db="EMBL/GenBank/DDBJ databases">
        <authorList>
            <person name="Kim H.J."/>
            <person name="Triplett B.A."/>
        </authorList>
    </citation>
    <scope>NUCLEOTIDE SEQUENCE [LARGE SCALE GENOMIC DNA]</scope>
    <source>
        <strain evidence="9 10">DSM 13116</strain>
    </source>
</reference>
<evidence type="ECO:0000313" key="9">
    <source>
        <dbReference type="EMBL" id="SNS11455.1"/>
    </source>
</evidence>
<dbReference type="Gene3D" id="3.20.20.70">
    <property type="entry name" value="Aldolase class I"/>
    <property type="match status" value="1"/>
</dbReference>
<dbReference type="GO" id="GO:0003824">
    <property type="term" value="F:catalytic activity"/>
    <property type="evidence" value="ECO:0007669"/>
    <property type="project" value="InterPro"/>
</dbReference>
<keyword evidence="10" id="KW-1185">Reference proteome</keyword>
<dbReference type="InterPro" id="IPR034391">
    <property type="entry name" value="AdoMet-like_SPASM_containing"/>
</dbReference>
<dbReference type="PANTHER" id="PTHR11228">
    <property type="entry name" value="RADICAL SAM DOMAIN PROTEIN"/>
    <property type="match status" value="1"/>
</dbReference>
<dbReference type="OrthoDB" id="5414041at2"/>
<dbReference type="InterPro" id="IPR058240">
    <property type="entry name" value="rSAM_sf"/>
</dbReference>
<evidence type="ECO:0000313" key="10">
    <source>
        <dbReference type="Proteomes" id="UP000198324"/>
    </source>
</evidence>
<keyword evidence="3" id="KW-0949">S-adenosyl-L-methionine</keyword>